<dbReference type="OrthoDB" id="594003at2"/>
<dbReference type="Proteomes" id="UP000071859">
    <property type="component" value="Unassembled WGS sequence"/>
</dbReference>
<feature type="transmembrane region" description="Helical" evidence="6">
    <location>
        <begin position="235"/>
        <end position="257"/>
    </location>
</feature>
<evidence type="ECO:0000256" key="6">
    <source>
        <dbReference type="SAM" id="Phobius"/>
    </source>
</evidence>
<proteinExistence type="predicted"/>
<feature type="transmembrane region" description="Helical" evidence="6">
    <location>
        <begin position="264"/>
        <end position="285"/>
    </location>
</feature>
<evidence type="ECO:0000256" key="5">
    <source>
        <dbReference type="ARBA" id="ARBA00023136"/>
    </source>
</evidence>
<evidence type="ECO:0000313" key="8">
    <source>
        <dbReference type="Proteomes" id="UP000071859"/>
    </source>
</evidence>
<keyword evidence="5 6" id="KW-0472">Membrane</keyword>
<dbReference type="NCBIfam" id="TIGR03476">
    <property type="entry name" value="HpnL"/>
    <property type="match status" value="1"/>
</dbReference>
<keyword evidence="3 6" id="KW-0812">Transmembrane</keyword>
<evidence type="ECO:0000256" key="4">
    <source>
        <dbReference type="ARBA" id="ARBA00022989"/>
    </source>
</evidence>
<keyword evidence="4 6" id="KW-1133">Transmembrane helix</keyword>
<dbReference type="RefSeq" id="WP_062604875.1">
    <property type="nucleotide sequence ID" value="NZ_FCOX02000010.1"/>
</dbReference>
<accession>A0A158BD54</accession>
<dbReference type="InterPro" id="IPR022791">
    <property type="entry name" value="L-PG_synthase/AglD"/>
</dbReference>
<feature type="transmembrane region" description="Helical" evidence="6">
    <location>
        <begin position="152"/>
        <end position="171"/>
    </location>
</feature>
<feature type="transmembrane region" description="Helical" evidence="6">
    <location>
        <begin position="115"/>
        <end position="140"/>
    </location>
</feature>
<dbReference type="GO" id="GO:0005886">
    <property type="term" value="C:plasma membrane"/>
    <property type="evidence" value="ECO:0007669"/>
    <property type="project" value="UniProtKB-SubCell"/>
</dbReference>
<dbReference type="PANTHER" id="PTHR39087">
    <property type="entry name" value="UPF0104 MEMBRANE PROTEIN MJ1595"/>
    <property type="match status" value="1"/>
</dbReference>
<dbReference type="EMBL" id="FCOX02000010">
    <property type="protein sequence ID" value="SAK67989.1"/>
    <property type="molecule type" value="Genomic_DNA"/>
</dbReference>
<evidence type="ECO:0000313" key="7">
    <source>
        <dbReference type="EMBL" id="SAK67989.1"/>
    </source>
</evidence>
<evidence type="ECO:0000256" key="2">
    <source>
        <dbReference type="ARBA" id="ARBA00022475"/>
    </source>
</evidence>
<reference evidence="7" key="1">
    <citation type="submission" date="2016-01" db="EMBL/GenBank/DDBJ databases">
        <authorList>
            <person name="Peeters C."/>
        </authorList>
    </citation>
    <scope>NUCLEOTIDE SEQUENCE</scope>
    <source>
        <strain evidence="7">LMG 29321</strain>
    </source>
</reference>
<protein>
    <submittedName>
        <fullName evidence="7">Membrane protein</fullName>
    </submittedName>
</protein>
<evidence type="ECO:0000256" key="3">
    <source>
        <dbReference type="ARBA" id="ARBA00022692"/>
    </source>
</evidence>
<keyword evidence="8" id="KW-1185">Reference proteome</keyword>
<evidence type="ECO:0000256" key="1">
    <source>
        <dbReference type="ARBA" id="ARBA00004651"/>
    </source>
</evidence>
<comment type="subcellular location">
    <subcellularLocation>
        <location evidence="1">Cell membrane</location>
        <topology evidence="1">Multi-pass membrane protein</topology>
    </subcellularLocation>
</comment>
<dbReference type="Pfam" id="PF03706">
    <property type="entry name" value="LPG_synthase_TM"/>
    <property type="match status" value="1"/>
</dbReference>
<organism evidence="7 8">
    <name type="scientific">Caballeronia calidae</name>
    <dbReference type="NCBI Taxonomy" id="1777139"/>
    <lineage>
        <taxon>Bacteria</taxon>
        <taxon>Pseudomonadati</taxon>
        <taxon>Pseudomonadota</taxon>
        <taxon>Betaproteobacteria</taxon>
        <taxon>Burkholderiales</taxon>
        <taxon>Burkholderiaceae</taxon>
        <taxon>Caballeronia</taxon>
    </lineage>
</organism>
<gene>
    <name evidence="7" type="ORF">AWB78_02544</name>
</gene>
<dbReference type="AlphaFoldDB" id="A0A158BD54"/>
<dbReference type="PANTHER" id="PTHR39087:SF2">
    <property type="entry name" value="UPF0104 MEMBRANE PROTEIN MJ1595"/>
    <property type="match status" value="1"/>
</dbReference>
<comment type="caution">
    <text evidence="7">The sequence shown here is derived from an EMBL/GenBank/DDBJ whole genome shotgun (WGS) entry which is preliminary data.</text>
</comment>
<feature type="transmembrane region" description="Helical" evidence="6">
    <location>
        <begin position="83"/>
        <end position="103"/>
    </location>
</feature>
<sequence length="327" mass="35244">MMSLLRRLAWMRWPIAVALLIALALHGGFVEAFALIERAGPVLLWLVPLHALPLLLDARAWQVLLGGRLPLMTLSWIAVVREAVGRLLPVLGIGGELIGIRLASRYEKDVSVVSASVVVETLVTVAVKFAFAMLGLAILCMDLSAAHGLSRIIAWGLLTSLPIAFCAFAVAQRGAPFRRLEAMACRWIGESNALVMKLDGKRLDDEISSLLRRTSQCASAFAWQFSSYVVGASEIYLGFAMLGHPVSIAAAVAIEALTQCIRSAFFIMPAGLGVQEAAIVTISGAFGIDREAALSLALLRRAREFIWGAIALALWRVLSPGQVKEFA</sequence>
<keyword evidence="2" id="KW-1003">Cell membrane</keyword>
<name>A0A158BD54_9BURK</name>